<dbReference type="Pfam" id="PF06439">
    <property type="entry name" value="3keto-disac_hyd"/>
    <property type="match status" value="1"/>
</dbReference>
<dbReference type="SUPFAM" id="SSF49899">
    <property type="entry name" value="Concanavalin A-like lectins/glucanases"/>
    <property type="match status" value="1"/>
</dbReference>
<reference evidence="2 3" key="1">
    <citation type="submission" date="2024-06" db="EMBL/GenBank/DDBJ databases">
        <authorList>
            <person name="Woo H."/>
        </authorList>
    </citation>
    <scope>NUCLEOTIDE SEQUENCE [LARGE SCALE GENOMIC DNA]</scope>
    <source>
        <strain evidence="2 3">S2-g</strain>
    </source>
</reference>
<dbReference type="InterPro" id="IPR010496">
    <property type="entry name" value="AL/BT2_dom"/>
</dbReference>
<keyword evidence="2" id="KW-0378">Hydrolase</keyword>
<organism evidence="2 3">
    <name type="scientific">Rhodanobacter geophilus</name>
    <dbReference type="NCBI Taxonomy" id="3162488"/>
    <lineage>
        <taxon>Bacteria</taxon>
        <taxon>Pseudomonadati</taxon>
        <taxon>Pseudomonadota</taxon>
        <taxon>Gammaproteobacteria</taxon>
        <taxon>Lysobacterales</taxon>
        <taxon>Rhodanobacteraceae</taxon>
        <taxon>Rhodanobacter</taxon>
    </lineage>
</organism>
<evidence type="ECO:0000313" key="2">
    <source>
        <dbReference type="EMBL" id="MEW9623388.1"/>
    </source>
</evidence>
<dbReference type="Gene3D" id="2.60.120.560">
    <property type="entry name" value="Exo-inulinase, domain 1"/>
    <property type="match status" value="1"/>
</dbReference>
<evidence type="ECO:0000259" key="1">
    <source>
        <dbReference type="Pfam" id="PF06439"/>
    </source>
</evidence>
<sequence>MSTPSRYASWAIVLYWPRNSLLFAAIAGISQPTLALEQTEIPMTPALWQAKGDVSFQHDPTKQNIIVVNKGYAELKNTDFSNGTIEFDTKFAGKRIAGITFRQHDDAADALYFRPSMDCAVSEECIQYMPTAHHVFEWDLYGQYQTHAPIHPDGWNHVKVVLSGTHMNVFINGARSPTLAVGTWSVAFLMARSGCMGLHPMHI</sequence>
<gene>
    <name evidence="2" type="ORF">ABQJ56_04005</name>
</gene>
<evidence type="ECO:0000313" key="3">
    <source>
        <dbReference type="Proteomes" id="UP001556170"/>
    </source>
</evidence>
<dbReference type="GO" id="GO:0016787">
    <property type="term" value="F:hydrolase activity"/>
    <property type="evidence" value="ECO:0007669"/>
    <property type="project" value="UniProtKB-KW"/>
</dbReference>
<comment type="caution">
    <text evidence="2">The sequence shown here is derived from an EMBL/GenBank/DDBJ whole genome shotgun (WGS) entry which is preliminary data.</text>
</comment>
<dbReference type="EMBL" id="JBFOHL010000002">
    <property type="protein sequence ID" value="MEW9623388.1"/>
    <property type="molecule type" value="Genomic_DNA"/>
</dbReference>
<dbReference type="InterPro" id="IPR013320">
    <property type="entry name" value="ConA-like_dom_sf"/>
</dbReference>
<name>A0ABV3QLA4_9GAMM</name>
<protein>
    <submittedName>
        <fullName evidence="2">Family 16 glycoside hydrolase</fullName>
    </submittedName>
</protein>
<keyword evidence="3" id="KW-1185">Reference proteome</keyword>
<feature type="domain" description="3-keto-alpha-glucoside-1,2-lyase/3-keto-2-hydroxy-glucal hydratase" evidence="1">
    <location>
        <begin position="61"/>
        <end position="175"/>
    </location>
</feature>
<dbReference type="Proteomes" id="UP001556170">
    <property type="component" value="Unassembled WGS sequence"/>
</dbReference>
<accession>A0ABV3QLA4</accession>
<proteinExistence type="predicted"/>
<dbReference type="RefSeq" id="WP_367843688.1">
    <property type="nucleotide sequence ID" value="NZ_JBFOHL010000002.1"/>
</dbReference>